<gene>
    <name evidence="5" type="ORF">DSM02_277</name>
</gene>
<comment type="caution">
    <text evidence="5">The sequence shown here is derived from an EMBL/GenBank/DDBJ whole genome shotgun (WGS) entry which is preliminary data.</text>
</comment>
<keyword evidence="1" id="KW-0805">Transcription regulation</keyword>
<dbReference type="OrthoDB" id="2600165at2"/>
<keyword evidence="6" id="KW-1185">Reference proteome</keyword>
<dbReference type="Pfam" id="PF12833">
    <property type="entry name" value="HTH_18"/>
    <property type="match status" value="1"/>
</dbReference>
<dbReference type="Gene3D" id="1.10.10.60">
    <property type="entry name" value="Homeodomain-like"/>
    <property type="match status" value="1"/>
</dbReference>
<accession>A0A4Q0PHC3</accession>
<evidence type="ECO:0000256" key="2">
    <source>
        <dbReference type="ARBA" id="ARBA00023125"/>
    </source>
</evidence>
<evidence type="ECO:0000256" key="3">
    <source>
        <dbReference type="ARBA" id="ARBA00023163"/>
    </source>
</evidence>
<dbReference type="InterPro" id="IPR018060">
    <property type="entry name" value="HTH_AraC"/>
</dbReference>
<dbReference type="RefSeq" id="WP_128763962.1">
    <property type="nucleotide sequence ID" value="NZ_JBHUOO010000004.1"/>
</dbReference>
<dbReference type="PANTHER" id="PTHR43280">
    <property type="entry name" value="ARAC-FAMILY TRANSCRIPTIONAL REGULATOR"/>
    <property type="match status" value="1"/>
</dbReference>
<dbReference type="InterPro" id="IPR009057">
    <property type="entry name" value="Homeodomain-like_sf"/>
</dbReference>
<evidence type="ECO:0000259" key="4">
    <source>
        <dbReference type="PROSITE" id="PS01124"/>
    </source>
</evidence>
<organism evidence="5 6">
    <name type="scientific">Leeuwenhoekiella polynyae</name>
    <dbReference type="NCBI Taxonomy" id="1550906"/>
    <lineage>
        <taxon>Bacteria</taxon>
        <taxon>Pseudomonadati</taxon>
        <taxon>Bacteroidota</taxon>
        <taxon>Flavobacteriia</taxon>
        <taxon>Flavobacteriales</taxon>
        <taxon>Flavobacteriaceae</taxon>
        <taxon>Leeuwenhoekiella</taxon>
    </lineage>
</organism>
<feature type="domain" description="HTH araC/xylS-type" evidence="4">
    <location>
        <begin position="199"/>
        <end position="304"/>
    </location>
</feature>
<proteinExistence type="predicted"/>
<dbReference type="GO" id="GO:0043565">
    <property type="term" value="F:sequence-specific DNA binding"/>
    <property type="evidence" value="ECO:0007669"/>
    <property type="project" value="InterPro"/>
</dbReference>
<keyword evidence="3" id="KW-0804">Transcription</keyword>
<sequence length="306" mass="35444">MERKITHDIRSVNDFHKAAGLEAPHHPLVSLVDYSKVQYQTTTNKVCWVQNFYSIGLKRNLEEKFGYGQQEYDFDQGLMSFIAPSQVVSFEVIEGAEQHKSGWILCIHPDFIWNTPLAKNIKRYDFFGYAINEALFLSKREEDLIINIMQNIEQEYNSSIDTFTQNIIIAQLEVLLNYSERFYQRQFITRNKNSQQILIKLDEVLSAYFNNESLLESGLPSVKFIAAQLNSSPNYLSSLLKTLTGQNTRQHIQNKVIERAKEKLSTTDDTISEIAYELGFKHSQSFSKLFMSKTKQSPSEFRASFN</sequence>
<dbReference type="AlphaFoldDB" id="A0A4Q0PHC3"/>
<dbReference type="GO" id="GO:0003700">
    <property type="term" value="F:DNA-binding transcription factor activity"/>
    <property type="evidence" value="ECO:0007669"/>
    <property type="project" value="InterPro"/>
</dbReference>
<dbReference type="SUPFAM" id="SSF46689">
    <property type="entry name" value="Homeodomain-like"/>
    <property type="match status" value="1"/>
</dbReference>
<protein>
    <submittedName>
        <fullName evidence="5">Helix-turn-helix protein</fullName>
    </submittedName>
</protein>
<evidence type="ECO:0000313" key="6">
    <source>
        <dbReference type="Proteomes" id="UP000289859"/>
    </source>
</evidence>
<dbReference type="SMART" id="SM00342">
    <property type="entry name" value="HTH_ARAC"/>
    <property type="match status" value="1"/>
</dbReference>
<dbReference type="Proteomes" id="UP000289859">
    <property type="component" value="Unassembled WGS sequence"/>
</dbReference>
<evidence type="ECO:0000256" key="1">
    <source>
        <dbReference type="ARBA" id="ARBA00023015"/>
    </source>
</evidence>
<name>A0A4Q0PHC3_9FLAO</name>
<dbReference type="EMBL" id="QOVK01000001">
    <property type="protein sequence ID" value="RXG26283.1"/>
    <property type="molecule type" value="Genomic_DNA"/>
</dbReference>
<dbReference type="PANTHER" id="PTHR43280:SF32">
    <property type="entry name" value="TRANSCRIPTIONAL REGULATORY PROTEIN"/>
    <property type="match status" value="1"/>
</dbReference>
<reference evidence="5 6" key="1">
    <citation type="submission" date="2018-07" db="EMBL/GenBank/DDBJ databases">
        <title>Leeuwenhoekiella genomics.</title>
        <authorList>
            <person name="Tahon G."/>
            <person name="Willems A."/>
        </authorList>
    </citation>
    <scope>NUCLEOTIDE SEQUENCE [LARGE SCALE GENOMIC DNA]</scope>
    <source>
        <strain evidence="5 6">LMG 29608</strain>
    </source>
</reference>
<dbReference type="PROSITE" id="PS01124">
    <property type="entry name" value="HTH_ARAC_FAMILY_2"/>
    <property type="match status" value="1"/>
</dbReference>
<evidence type="ECO:0000313" key="5">
    <source>
        <dbReference type="EMBL" id="RXG26283.1"/>
    </source>
</evidence>
<keyword evidence="2" id="KW-0238">DNA-binding</keyword>